<evidence type="ECO:0000313" key="2">
    <source>
        <dbReference type="Proteomes" id="UP000694915"/>
    </source>
</evidence>
<keyword evidence="2" id="KW-1185">Reference proteome</keyword>
<protein>
    <submittedName>
        <fullName evidence="3">Collagen alpha-1(I) chain-like</fullName>
    </submittedName>
</protein>
<evidence type="ECO:0000313" key="3">
    <source>
        <dbReference type="RefSeq" id="XP_013205949.1"/>
    </source>
</evidence>
<name>A0ABM1APP6_MICOH</name>
<gene>
    <name evidence="3" type="primary">LOC106144077</name>
</gene>
<sequence>MERAGETSGAEAGGGARAPTARGPGPRARYADPDPVPYSPPHTAAAPRTPAAWPRSLAAARGGSGAAPHHPPGRSGDSEWLPGANGTSRRQARGRLGDAGSARPPRTPAFPGESRKPRHHKRRRDL</sequence>
<dbReference type="RefSeq" id="XP_013205949.1">
    <property type="nucleotide sequence ID" value="XM_013350495.1"/>
</dbReference>
<evidence type="ECO:0000256" key="1">
    <source>
        <dbReference type="SAM" id="MobiDB-lite"/>
    </source>
</evidence>
<feature type="compositionally biased region" description="Basic residues" evidence="1">
    <location>
        <begin position="116"/>
        <end position="126"/>
    </location>
</feature>
<dbReference type="GeneID" id="106144077"/>
<proteinExistence type="predicted"/>
<reference evidence="3" key="1">
    <citation type="submission" date="2025-08" db="UniProtKB">
        <authorList>
            <consortium name="RefSeq"/>
        </authorList>
    </citation>
    <scope>IDENTIFICATION</scope>
</reference>
<organism evidence="2 3">
    <name type="scientific">Microtus ochrogaster</name>
    <name type="common">Prairie vole</name>
    <dbReference type="NCBI Taxonomy" id="79684"/>
    <lineage>
        <taxon>Eukaryota</taxon>
        <taxon>Metazoa</taxon>
        <taxon>Chordata</taxon>
        <taxon>Craniata</taxon>
        <taxon>Vertebrata</taxon>
        <taxon>Euteleostomi</taxon>
        <taxon>Mammalia</taxon>
        <taxon>Eutheria</taxon>
        <taxon>Euarchontoglires</taxon>
        <taxon>Glires</taxon>
        <taxon>Rodentia</taxon>
        <taxon>Myomorpha</taxon>
        <taxon>Muroidea</taxon>
        <taxon>Cricetidae</taxon>
        <taxon>Arvicolinae</taxon>
        <taxon>Microtus</taxon>
    </lineage>
</organism>
<accession>A0ABM1APP6</accession>
<dbReference type="Proteomes" id="UP000694915">
    <property type="component" value="Chromosome 2"/>
</dbReference>
<feature type="region of interest" description="Disordered" evidence="1">
    <location>
        <begin position="1"/>
        <end position="126"/>
    </location>
</feature>
<feature type="compositionally biased region" description="Low complexity" evidence="1">
    <location>
        <begin position="17"/>
        <end position="28"/>
    </location>
</feature>
<feature type="compositionally biased region" description="Low complexity" evidence="1">
    <location>
        <begin position="41"/>
        <end position="61"/>
    </location>
</feature>
<feature type="compositionally biased region" description="Low complexity" evidence="1">
    <location>
        <begin position="1"/>
        <end position="10"/>
    </location>
</feature>